<dbReference type="Proteomes" id="UP001501563">
    <property type="component" value="Unassembled WGS sequence"/>
</dbReference>
<keyword evidence="2" id="KW-1185">Reference proteome</keyword>
<dbReference type="Gene3D" id="3.30.590.20">
    <property type="match status" value="1"/>
</dbReference>
<sequence>MIAQVGVVTVAAAAGAALAQRHLGRQEARLGTAVGALLVIVGLHLLPEARNDAGGRSSQVSTTLLWAVGRIRERQPRGTGQALRGAGRQEGGKRVRTVGVEEELLLVDPDSGDPKALPAAVLAHAAQDDPGQDFLEKELFGHSRALHRTHLPGTAVGAARCPGHRPPLTHRSRLRPWWSTRRACTAVGP</sequence>
<proteinExistence type="predicted"/>
<comment type="caution">
    <text evidence="1">The sequence shown here is derived from an EMBL/GenBank/DDBJ whole genome shotgun (WGS) entry which is preliminary data.</text>
</comment>
<protein>
    <recommendedName>
        <fullName evidence="3">Integral membrane protein</fullName>
    </recommendedName>
</protein>
<gene>
    <name evidence="1" type="ORF">GCM10022207_71380</name>
</gene>
<evidence type="ECO:0008006" key="3">
    <source>
        <dbReference type="Google" id="ProtNLM"/>
    </source>
</evidence>
<accession>A0ABP7L4U6</accession>
<reference evidence="2" key="1">
    <citation type="journal article" date="2019" name="Int. J. Syst. Evol. Microbiol.">
        <title>The Global Catalogue of Microorganisms (GCM) 10K type strain sequencing project: providing services to taxonomists for standard genome sequencing and annotation.</title>
        <authorList>
            <consortium name="The Broad Institute Genomics Platform"/>
            <consortium name="The Broad Institute Genome Sequencing Center for Infectious Disease"/>
            <person name="Wu L."/>
            <person name="Ma J."/>
        </authorList>
    </citation>
    <scope>NUCLEOTIDE SEQUENCE [LARGE SCALE GENOMIC DNA]</scope>
    <source>
        <strain evidence="2">JCM 16578</strain>
    </source>
</reference>
<dbReference type="EMBL" id="BAAAZA010000030">
    <property type="protein sequence ID" value="GAA3893227.1"/>
    <property type="molecule type" value="Genomic_DNA"/>
</dbReference>
<evidence type="ECO:0000313" key="1">
    <source>
        <dbReference type="EMBL" id="GAA3893227.1"/>
    </source>
</evidence>
<name>A0ABP7L4U6_9ACTN</name>
<organism evidence="1 2">
    <name type="scientific">Streptomyces lannensis</name>
    <dbReference type="NCBI Taxonomy" id="766498"/>
    <lineage>
        <taxon>Bacteria</taxon>
        <taxon>Bacillati</taxon>
        <taxon>Actinomycetota</taxon>
        <taxon>Actinomycetes</taxon>
        <taxon>Kitasatosporales</taxon>
        <taxon>Streptomycetaceae</taxon>
        <taxon>Streptomyces</taxon>
    </lineage>
</organism>
<evidence type="ECO:0000313" key="2">
    <source>
        <dbReference type="Proteomes" id="UP001501563"/>
    </source>
</evidence>